<dbReference type="GO" id="GO:0044780">
    <property type="term" value="P:bacterial-type flagellum assembly"/>
    <property type="evidence" value="ECO:0007669"/>
    <property type="project" value="InterPro"/>
</dbReference>
<dbReference type="Gene3D" id="1.20.58.300">
    <property type="entry name" value="FlgN-like"/>
    <property type="match status" value="1"/>
</dbReference>
<gene>
    <name evidence="2" type="ORF">SAMN05518846_12032</name>
</gene>
<dbReference type="STRING" id="1884381.SAMN05518846_12032"/>
<dbReference type="Proteomes" id="UP000198915">
    <property type="component" value="Unassembled WGS sequence"/>
</dbReference>
<dbReference type="EMBL" id="FORT01000020">
    <property type="protein sequence ID" value="SFK79421.1"/>
    <property type="molecule type" value="Genomic_DNA"/>
</dbReference>
<evidence type="ECO:0000313" key="2">
    <source>
        <dbReference type="EMBL" id="SFK79421.1"/>
    </source>
</evidence>
<dbReference type="InterPro" id="IPR036679">
    <property type="entry name" value="FlgN-like_sf"/>
</dbReference>
<organism evidence="2 3">
    <name type="scientific">Brevibacillus centrosporus</name>
    <dbReference type="NCBI Taxonomy" id="54910"/>
    <lineage>
        <taxon>Bacteria</taxon>
        <taxon>Bacillati</taxon>
        <taxon>Bacillota</taxon>
        <taxon>Bacilli</taxon>
        <taxon>Bacillales</taxon>
        <taxon>Paenibacillaceae</taxon>
        <taxon>Brevibacillus</taxon>
    </lineage>
</organism>
<dbReference type="InterPro" id="IPR007809">
    <property type="entry name" value="FlgN-like"/>
</dbReference>
<reference evidence="3" key="1">
    <citation type="submission" date="2016-10" db="EMBL/GenBank/DDBJ databases">
        <authorList>
            <person name="Varghese N."/>
            <person name="Submissions S."/>
        </authorList>
    </citation>
    <scope>NUCLEOTIDE SEQUENCE [LARGE SCALE GENOMIC DNA]</scope>
    <source>
        <strain evidence="3">OK042</strain>
    </source>
</reference>
<name>A0A1I4CHH5_9BACL</name>
<dbReference type="SUPFAM" id="SSF140566">
    <property type="entry name" value="FlgN-like"/>
    <property type="match status" value="1"/>
</dbReference>
<keyword evidence="1" id="KW-1005">Bacterial flagellum biogenesis</keyword>
<evidence type="ECO:0000313" key="3">
    <source>
        <dbReference type="Proteomes" id="UP000198915"/>
    </source>
</evidence>
<proteinExistence type="predicted"/>
<dbReference type="Pfam" id="PF05130">
    <property type="entry name" value="FlgN"/>
    <property type="match status" value="1"/>
</dbReference>
<keyword evidence="3" id="KW-1185">Reference proteome</keyword>
<protein>
    <submittedName>
        <fullName evidence="2">FlgN protein</fullName>
    </submittedName>
</protein>
<sequence>MTKMEMLYELLDNLIQLHKALYTLATHKKDVLVKGNVNELVAITSQEQKLIKGITAAETARLNVVRELTTEKGFTLQEGTLAELIKLTTSAEEKTRLTVCRNELSRIVYELRDANELNQQLLKQSLSFVNMTLDLITDTPEDDFIYGNPASEGYRQANRTFFNKKA</sequence>
<dbReference type="AlphaFoldDB" id="A0A1I4CHH5"/>
<evidence type="ECO:0000256" key="1">
    <source>
        <dbReference type="ARBA" id="ARBA00022795"/>
    </source>
</evidence>
<accession>A0A1I4CHH5</accession>